<evidence type="ECO:0000256" key="1">
    <source>
        <dbReference type="SAM" id="Coils"/>
    </source>
</evidence>
<evidence type="ECO:0000313" key="4">
    <source>
        <dbReference type="Proteomes" id="UP000221538"/>
    </source>
</evidence>
<dbReference type="InterPro" id="IPR045496">
    <property type="entry name" value="DUF6437"/>
</dbReference>
<comment type="caution">
    <text evidence="3">The sequence shown here is derived from an EMBL/GenBank/DDBJ whole genome shotgun (WGS) entry which is preliminary data.</text>
</comment>
<evidence type="ECO:0000259" key="2">
    <source>
        <dbReference type="Pfam" id="PF20031"/>
    </source>
</evidence>
<feature type="coiled-coil region" evidence="1">
    <location>
        <begin position="5"/>
        <end position="32"/>
    </location>
</feature>
<evidence type="ECO:0000313" key="3">
    <source>
        <dbReference type="EMBL" id="GAY21960.1"/>
    </source>
</evidence>
<organism evidence="3 4">
    <name type="scientific">Sphingobium fuliginis (strain ATCC 27551)</name>
    <dbReference type="NCBI Taxonomy" id="336203"/>
    <lineage>
        <taxon>Bacteria</taxon>
        <taxon>Pseudomonadati</taxon>
        <taxon>Pseudomonadota</taxon>
        <taxon>Alphaproteobacteria</taxon>
        <taxon>Sphingomonadales</taxon>
        <taxon>Sphingomonadaceae</taxon>
        <taxon>Sphingobium</taxon>
    </lineage>
</organism>
<name>A0A292ZGI6_SPHSA</name>
<protein>
    <recommendedName>
        <fullName evidence="2">DUF64370 domain-containing protein</fullName>
    </recommendedName>
</protein>
<accession>A0A292ZGI6</accession>
<feature type="domain" description="DUF64370" evidence="2">
    <location>
        <begin position="1"/>
        <end position="75"/>
    </location>
</feature>
<sequence length="77" mass="8483">MARSKPSALDALKRLREQREELAQREVKLREEAAGELGKLLVDCSAETLDPGKLRQLVRATMAIGIDAALERLTPGK</sequence>
<dbReference type="AlphaFoldDB" id="A0A292ZGI6"/>
<keyword evidence="1" id="KW-0175">Coiled coil</keyword>
<dbReference type="Pfam" id="PF20031">
    <property type="entry name" value="DUF6437"/>
    <property type="match status" value="1"/>
</dbReference>
<reference evidence="3 4" key="1">
    <citation type="journal article" date="2013" name="Biodegradation">
        <title>Occurrence of 4-tert-butylphenol (4-t-BP) biodegradation in an aquatic sample caused by the presence of Spirodela polyrrhiza and isolation of a 4-t-BP-utilizing bacterium.</title>
        <authorList>
            <person name="Ogata Y."/>
            <person name="Toyama T."/>
            <person name="Yu N."/>
            <person name="Wang X."/>
            <person name="Sei K."/>
            <person name="Ike M."/>
        </authorList>
    </citation>
    <scope>NUCLEOTIDE SEQUENCE [LARGE SCALE GENOMIC DNA]</scope>
    <source>
        <strain evidence="3 4">OMI</strain>
    </source>
</reference>
<proteinExistence type="predicted"/>
<dbReference type="Proteomes" id="UP000221538">
    <property type="component" value="Unassembled WGS sequence"/>
</dbReference>
<gene>
    <name evidence="3" type="ORF">SFOMI_2513</name>
</gene>
<dbReference type="RefSeq" id="WP_099185952.1">
    <property type="nucleotide sequence ID" value="NZ_BEWI01000031.1"/>
</dbReference>
<dbReference type="EMBL" id="BEWI01000031">
    <property type="protein sequence ID" value="GAY21960.1"/>
    <property type="molecule type" value="Genomic_DNA"/>
</dbReference>
<reference evidence="3 4" key="2">
    <citation type="journal article" date="2013" name="Environ. Sci. Technol.">
        <title>The 4-tert-butylphenol-utilizing bacterium Sphingobium fuliginis OMI can degrade bisphenols via phenolic ring hydroxylation and meta-cleavage pathway.</title>
        <authorList>
            <person name="Ogata Y."/>
            <person name="Goda S."/>
            <person name="Toyama T."/>
            <person name="Sei K."/>
            <person name="Ike M."/>
        </authorList>
    </citation>
    <scope>NUCLEOTIDE SEQUENCE [LARGE SCALE GENOMIC DNA]</scope>
    <source>
        <strain evidence="3 4">OMI</strain>
    </source>
</reference>